<gene>
    <name evidence="2" type="ORF">SAMN02745716_0507</name>
</gene>
<evidence type="ECO:0000313" key="2">
    <source>
        <dbReference type="EMBL" id="SEH10662.1"/>
    </source>
</evidence>
<proteinExistence type="predicted"/>
<dbReference type="Proteomes" id="UP000222056">
    <property type="component" value="Unassembled WGS sequence"/>
</dbReference>
<dbReference type="SMART" id="SM00849">
    <property type="entry name" value="Lactamase_B"/>
    <property type="match status" value="1"/>
</dbReference>
<dbReference type="STRING" id="29539.SAMN02745716_0507"/>
<dbReference type="InterPro" id="IPR036866">
    <property type="entry name" value="RibonucZ/Hydroxyglut_hydro"/>
</dbReference>
<feature type="domain" description="Metallo-beta-lactamase" evidence="1">
    <location>
        <begin position="19"/>
        <end position="230"/>
    </location>
</feature>
<accession>A0A1H6FJU0</accession>
<evidence type="ECO:0000259" key="1">
    <source>
        <dbReference type="SMART" id="SM00849"/>
    </source>
</evidence>
<dbReference type="InterPro" id="IPR050855">
    <property type="entry name" value="NDM-1-like"/>
</dbReference>
<dbReference type="AlphaFoldDB" id="A0A1H6FJU0"/>
<reference evidence="3" key="1">
    <citation type="submission" date="2016-10" db="EMBL/GenBank/DDBJ databases">
        <authorList>
            <person name="Varghese N."/>
            <person name="Submissions S."/>
        </authorList>
    </citation>
    <scope>NUCLEOTIDE SEQUENCE [LARGE SCALE GENOMIC DNA]</scope>
    <source>
        <strain evidence="3">ATCC 35263</strain>
    </source>
</reference>
<sequence>MLPGLWRLRLPLPWPGVPHCNAWAIAAGDGVVLVDTGMYEAGALRQLELAFEQARLRIEHVRLVVCTHAHSDHYGLAGPIVERAGCELWMHPNHGHVTKAAAAPDRAFRLRLEVARQSGVPEQLLRAYEERRRGQGLGVARVVLPDRELVNGVEVETDLGRWRVYETPGHAPSHVVLHQPERELLISGDHLLGRVSLYYDYGYTPDPAGEFLRSLDVVEPLPIGLVLPGHGRPFRDARALIEANRREVHERIARVRAAIAERELTPFEIVPHLLGREPRDEYAISWGLSETLCYLRYLEVRGEAQVSERDGQHVWSAAATTGARAH</sequence>
<dbReference type="InterPro" id="IPR001279">
    <property type="entry name" value="Metallo-B-lactamas"/>
</dbReference>
<dbReference type="PANTHER" id="PTHR42951">
    <property type="entry name" value="METALLO-BETA-LACTAMASE DOMAIN-CONTAINING"/>
    <property type="match status" value="1"/>
</dbReference>
<organism evidence="2 3">
    <name type="scientific">Thermoleophilum album</name>
    <dbReference type="NCBI Taxonomy" id="29539"/>
    <lineage>
        <taxon>Bacteria</taxon>
        <taxon>Bacillati</taxon>
        <taxon>Actinomycetota</taxon>
        <taxon>Thermoleophilia</taxon>
        <taxon>Thermoleophilales</taxon>
        <taxon>Thermoleophilaceae</taxon>
        <taxon>Thermoleophilum</taxon>
    </lineage>
</organism>
<dbReference type="SUPFAM" id="SSF56281">
    <property type="entry name" value="Metallo-hydrolase/oxidoreductase"/>
    <property type="match status" value="1"/>
</dbReference>
<dbReference type="Pfam" id="PF00753">
    <property type="entry name" value="Lactamase_B"/>
    <property type="match status" value="1"/>
</dbReference>
<keyword evidence="3" id="KW-1185">Reference proteome</keyword>
<name>A0A1H6FJU0_THEAL</name>
<dbReference type="EMBL" id="FNWJ01000001">
    <property type="protein sequence ID" value="SEH10662.1"/>
    <property type="molecule type" value="Genomic_DNA"/>
</dbReference>
<dbReference type="PANTHER" id="PTHR42951:SF17">
    <property type="entry name" value="METALLO-BETA-LACTAMASE DOMAIN-CONTAINING PROTEIN"/>
    <property type="match status" value="1"/>
</dbReference>
<evidence type="ECO:0000313" key="3">
    <source>
        <dbReference type="Proteomes" id="UP000222056"/>
    </source>
</evidence>
<protein>
    <submittedName>
        <fullName evidence="2">Glyoxylase, beta-lactamase superfamily II</fullName>
    </submittedName>
</protein>
<dbReference type="Gene3D" id="3.60.15.10">
    <property type="entry name" value="Ribonuclease Z/Hydroxyacylglutathione hydrolase-like"/>
    <property type="match status" value="1"/>
</dbReference>